<organism evidence="2 3">
    <name type="scientific">Sulfurirhabdus autotrophica</name>
    <dbReference type="NCBI Taxonomy" id="1706046"/>
    <lineage>
        <taxon>Bacteria</taxon>
        <taxon>Pseudomonadati</taxon>
        <taxon>Pseudomonadota</taxon>
        <taxon>Betaproteobacteria</taxon>
        <taxon>Nitrosomonadales</taxon>
        <taxon>Sulfuricellaceae</taxon>
        <taxon>Sulfurirhabdus</taxon>
    </lineage>
</organism>
<dbReference type="Proteomes" id="UP000295367">
    <property type="component" value="Unassembled WGS sequence"/>
</dbReference>
<accession>A0A4R3XSR9</accession>
<feature type="domain" description="DUF4123" evidence="1">
    <location>
        <begin position="31"/>
        <end position="150"/>
    </location>
</feature>
<evidence type="ECO:0000313" key="3">
    <source>
        <dbReference type="Proteomes" id="UP000295367"/>
    </source>
</evidence>
<dbReference type="EMBL" id="SMCO01000026">
    <property type="protein sequence ID" value="TCV81098.1"/>
    <property type="molecule type" value="Genomic_DNA"/>
</dbReference>
<evidence type="ECO:0000259" key="1">
    <source>
        <dbReference type="Pfam" id="PF13503"/>
    </source>
</evidence>
<keyword evidence="3" id="KW-1185">Reference proteome</keyword>
<dbReference type="Pfam" id="PF13503">
    <property type="entry name" value="DUF4123"/>
    <property type="match status" value="1"/>
</dbReference>
<proteinExistence type="predicted"/>
<sequence length="288" mass="32570">MYFANDFKTANVLIETLLIKIAERPSSQWMALVDMAFDYEGKQLRWLSESVKLYDCDEMGQFLEVSPVLLPLSSNNLAQLRKEISALYLHCKGRPMLSFIATPSTAHEVSEAWRHFLKVKTEDEQSFVLRFADTRVLPALAKSLRPKSWSGLTHRLDAWVVINRVGELEQLPFVSHESELLDKITLSAEELSSLIDQGQPDAIIDVLAEQMPDLLPVTNRAEFFQRIVEMCAFAKDFSVTAFPDYVALAILSCVTDGKALADPELKQMLEQGAWESGKLIIKLEVFVE</sequence>
<evidence type="ECO:0000313" key="2">
    <source>
        <dbReference type="EMBL" id="TCV81098.1"/>
    </source>
</evidence>
<protein>
    <submittedName>
        <fullName evidence="2">Uncharacterized protein DUF4123</fullName>
    </submittedName>
</protein>
<comment type="caution">
    <text evidence="2">The sequence shown here is derived from an EMBL/GenBank/DDBJ whole genome shotgun (WGS) entry which is preliminary data.</text>
</comment>
<name>A0A4R3XSR9_9PROT</name>
<reference evidence="2 3" key="1">
    <citation type="submission" date="2019-03" db="EMBL/GenBank/DDBJ databases">
        <title>Genomic Encyclopedia of Type Strains, Phase IV (KMG-IV): sequencing the most valuable type-strain genomes for metagenomic binning, comparative biology and taxonomic classification.</title>
        <authorList>
            <person name="Goeker M."/>
        </authorList>
    </citation>
    <scope>NUCLEOTIDE SEQUENCE [LARGE SCALE GENOMIC DNA]</scope>
    <source>
        <strain evidence="2 3">DSM 100309</strain>
    </source>
</reference>
<dbReference type="OrthoDB" id="8587627at2"/>
<dbReference type="AlphaFoldDB" id="A0A4R3XSR9"/>
<dbReference type="InterPro" id="IPR025391">
    <property type="entry name" value="DUF4123"/>
</dbReference>
<dbReference type="RefSeq" id="WP_124946944.1">
    <property type="nucleotide sequence ID" value="NZ_BHVT01000051.1"/>
</dbReference>
<gene>
    <name evidence="2" type="ORF">EDC63_12616</name>
</gene>